<organism evidence="7 8">
    <name type="scientific">Orbus sasakiae</name>
    <dbReference type="NCBI Taxonomy" id="1078475"/>
    <lineage>
        <taxon>Bacteria</taxon>
        <taxon>Pseudomonadati</taxon>
        <taxon>Pseudomonadota</taxon>
        <taxon>Gammaproteobacteria</taxon>
        <taxon>Orbales</taxon>
        <taxon>Orbaceae</taxon>
        <taxon>Orbus</taxon>
    </lineage>
</organism>
<gene>
    <name evidence="7" type="ORF">GCM10023211_01530</name>
</gene>
<evidence type="ECO:0000313" key="7">
    <source>
        <dbReference type="EMBL" id="GAA5104233.1"/>
    </source>
</evidence>
<evidence type="ECO:0000259" key="6">
    <source>
        <dbReference type="Pfam" id="PF01212"/>
    </source>
</evidence>
<dbReference type="PIRSF" id="PIRSF001386">
    <property type="entry name" value="Trpase"/>
    <property type="match status" value="1"/>
</dbReference>
<reference evidence="8" key="1">
    <citation type="journal article" date="2019" name="Int. J. Syst. Evol. Microbiol.">
        <title>The Global Catalogue of Microorganisms (GCM) 10K type strain sequencing project: providing services to taxonomists for standard genome sequencing and annotation.</title>
        <authorList>
            <consortium name="The Broad Institute Genomics Platform"/>
            <consortium name="The Broad Institute Genome Sequencing Center for Infectious Disease"/>
            <person name="Wu L."/>
            <person name="Ma J."/>
        </authorList>
    </citation>
    <scope>NUCLEOTIDE SEQUENCE [LARGE SCALE GENOMIC DNA]</scope>
    <source>
        <strain evidence="8">JCM 18050</strain>
    </source>
</reference>
<evidence type="ECO:0000256" key="3">
    <source>
        <dbReference type="ARBA" id="ARBA00011881"/>
    </source>
</evidence>
<dbReference type="EMBL" id="BAABHY010000001">
    <property type="protein sequence ID" value="GAA5104233.1"/>
    <property type="molecule type" value="Genomic_DNA"/>
</dbReference>
<keyword evidence="4" id="KW-0663">Pyridoxal phosphate</keyword>
<dbReference type="InterPro" id="IPR015422">
    <property type="entry name" value="PyrdxlP-dep_Trfase_small"/>
</dbReference>
<evidence type="ECO:0000256" key="4">
    <source>
        <dbReference type="ARBA" id="ARBA00022898"/>
    </source>
</evidence>
<keyword evidence="5" id="KW-0456">Lyase</keyword>
<keyword evidence="8" id="KW-1185">Reference proteome</keyword>
<evidence type="ECO:0000313" key="8">
    <source>
        <dbReference type="Proteomes" id="UP001500171"/>
    </source>
</evidence>
<protein>
    <submittedName>
        <fullName evidence="7">Tryptophanase</fullName>
    </submittedName>
</protein>
<evidence type="ECO:0000256" key="1">
    <source>
        <dbReference type="ARBA" id="ARBA00001933"/>
    </source>
</evidence>
<dbReference type="SUPFAM" id="SSF53383">
    <property type="entry name" value="PLP-dependent transferases"/>
    <property type="match status" value="1"/>
</dbReference>
<dbReference type="InterPro" id="IPR011166">
    <property type="entry name" value="Beta-eliminating_lyase"/>
</dbReference>
<dbReference type="RefSeq" id="WP_345487722.1">
    <property type="nucleotide sequence ID" value="NZ_BAABHY010000001.1"/>
</dbReference>
<dbReference type="Pfam" id="PF01212">
    <property type="entry name" value="Beta_elim_lyase"/>
    <property type="match status" value="1"/>
</dbReference>
<dbReference type="InterPro" id="IPR015421">
    <property type="entry name" value="PyrdxlP-dep_Trfase_major"/>
</dbReference>
<evidence type="ECO:0000256" key="2">
    <source>
        <dbReference type="ARBA" id="ARBA00009721"/>
    </source>
</evidence>
<dbReference type="InterPro" id="IPR015424">
    <property type="entry name" value="PyrdxlP-dep_Trfase"/>
</dbReference>
<dbReference type="Gene3D" id="3.40.640.10">
    <property type="entry name" value="Type I PLP-dependent aspartate aminotransferase-like (Major domain)"/>
    <property type="match status" value="1"/>
</dbReference>
<feature type="domain" description="Aromatic amino acid beta-eliminating lyase/threonine aldolase" evidence="6">
    <location>
        <begin position="48"/>
        <end position="426"/>
    </location>
</feature>
<dbReference type="InterPro" id="IPR001597">
    <property type="entry name" value="ArAA_b-elim_lyase/Thr_aldolase"/>
</dbReference>
<sequence length="465" mass="52044">MSIKYIPEPFRIKAVEPLRMLTREEREQKIKTANYNLFLLAGEDCYIDLLTDSGTNAMSQEQWAGVMKGDEAYAGASSYYKLVKAGQDIFDYDYIQPVHQGRAGEKVLFPLFLSKGQFAISNMFFDTTRAHVELAGARAIDCVIEEAKDPSKRVKFKGNMDVVKLEKIINEHGAANIGLVVMTVTNNSAGGQPVSIKNIRETAEICHKYQIPFHIDAARYAENAYFIQRDEPEFNNVPIKDIIREMFSHAQTFTMSAKKDAIVNMGGLIGIKDGQSDLVLKVKANCISFEGFFTYGGLAGRDLEALAIGLYEGIDENYLKYRIGQMEYLASRLDDAGIAYQSPVGGHGVFVDAKAMFPAIPYHQFPGQVLAIELYKEAGIRTCDIGSYMLGNNPDTKQQLQADFEFTRLAIPRRVYTQAHIDIMADALIAIKQRANTITTGYTITWEPPILRHFQAHLAPVKNKE</sequence>
<dbReference type="Gene3D" id="3.90.1150.10">
    <property type="entry name" value="Aspartate Aminotransferase, domain 1"/>
    <property type="match status" value="1"/>
</dbReference>
<dbReference type="PANTHER" id="PTHR32325">
    <property type="entry name" value="BETA-ELIMINATING LYASE-LIKE PROTEIN-RELATED"/>
    <property type="match status" value="1"/>
</dbReference>
<dbReference type="PANTHER" id="PTHR32325:SF4">
    <property type="entry name" value="TRYPTOPHANASE"/>
    <property type="match status" value="1"/>
</dbReference>
<dbReference type="Proteomes" id="UP001500171">
    <property type="component" value="Unassembled WGS sequence"/>
</dbReference>
<proteinExistence type="inferred from homology"/>
<comment type="cofactor">
    <cofactor evidence="1">
        <name>pyridoxal 5'-phosphate</name>
        <dbReference type="ChEBI" id="CHEBI:597326"/>
    </cofactor>
</comment>
<dbReference type="NCBIfam" id="NF009709">
    <property type="entry name" value="PRK13238.1"/>
    <property type="match status" value="1"/>
</dbReference>
<evidence type="ECO:0000256" key="5">
    <source>
        <dbReference type="ARBA" id="ARBA00023239"/>
    </source>
</evidence>
<comment type="similarity">
    <text evidence="2">Belongs to the beta-eliminating lyase family.</text>
</comment>
<comment type="subunit">
    <text evidence="3">Homotetramer.</text>
</comment>
<comment type="caution">
    <text evidence="7">The sequence shown here is derived from an EMBL/GenBank/DDBJ whole genome shotgun (WGS) entry which is preliminary data.</text>
</comment>
<accession>A0ABP9MXZ3</accession>
<name>A0ABP9MXZ3_9GAMM</name>